<evidence type="ECO:0000313" key="2">
    <source>
        <dbReference type="EMBL" id="KAJ1190705.1"/>
    </source>
</evidence>
<organism evidence="2 3">
    <name type="scientific">Pleurodeles waltl</name>
    <name type="common">Iberian ribbed newt</name>
    <dbReference type="NCBI Taxonomy" id="8319"/>
    <lineage>
        <taxon>Eukaryota</taxon>
        <taxon>Metazoa</taxon>
        <taxon>Chordata</taxon>
        <taxon>Craniata</taxon>
        <taxon>Vertebrata</taxon>
        <taxon>Euteleostomi</taxon>
        <taxon>Amphibia</taxon>
        <taxon>Batrachia</taxon>
        <taxon>Caudata</taxon>
        <taxon>Salamandroidea</taxon>
        <taxon>Salamandridae</taxon>
        <taxon>Pleurodelinae</taxon>
        <taxon>Pleurodeles</taxon>
    </lineage>
</organism>
<dbReference type="EMBL" id="JANPWB010000004">
    <property type="protein sequence ID" value="KAJ1190705.1"/>
    <property type="molecule type" value="Genomic_DNA"/>
</dbReference>
<feature type="region of interest" description="Disordered" evidence="1">
    <location>
        <begin position="1"/>
        <end position="104"/>
    </location>
</feature>
<dbReference type="InterPro" id="IPR004244">
    <property type="entry name" value="Transposase_22"/>
</dbReference>
<keyword evidence="3" id="KW-1185">Reference proteome</keyword>
<dbReference type="Gene3D" id="3.30.70.1820">
    <property type="entry name" value="L1 transposable element, RRM domain"/>
    <property type="match status" value="1"/>
</dbReference>
<protein>
    <submittedName>
        <fullName evidence="2">Uncharacterized protein</fullName>
    </submittedName>
</protein>
<feature type="compositionally biased region" description="Low complexity" evidence="1">
    <location>
        <begin position="93"/>
        <end position="104"/>
    </location>
</feature>
<sequence length="310" mass="34731">MPPKSLRGDRLKPGSNDRRAPQSLSLGLPPNIRNTRKKLTSKIQGASEDKLPAPMVDDGSRSMTKTTSVGHPEGKPVVPKMFKHSQHTSCPLSSAERSSSTTTTATTMITGRKQTAGLMEYDNPNGELIISANINTWLQIQGDNKKARVATKHLQVALSKVAKTCSEIGERIAMIESCASVLEGEVGTMAQQSALHETQLTDIQWKIKDIENQQRRNNLRILGIEEGVEGQDPRAFIVKIFRATFTDLDGWDWEKEIQRAHRFALYLKQQRMAEEASVNRRHARAIIVYFGNYVLRQAVFERARPDSRIN</sequence>
<feature type="compositionally biased region" description="Basic and acidic residues" evidence="1">
    <location>
        <begin position="1"/>
        <end position="20"/>
    </location>
</feature>
<gene>
    <name evidence="2" type="ORF">NDU88_000027</name>
</gene>
<reference evidence="2" key="1">
    <citation type="journal article" date="2022" name="bioRxiv">
        <title>Sequencing and chromosome-scale assembly of the giantPleurodeles waltlgenome.</title>
        <authorList>
            <person name="Brown T."/>
            <person name="Elewa A."/>
            <person name="Iarovenko S."/>
            <person name="Subramanian E."/>
            <person name="Araus A.J."/>
            <person name="Petzold A."/>
            <person name="Susuki M."/>
            <person name="Suzuki K.-i.T."/>
            <person name="Hayashi T."/>
            <person name="Toyoda A."/>
            <person name="Oliveira C."/>
            <person name="Osipova E."/>
            <person name="Leigh N.D."/>
            <person name="Simon A."/>
            <person name="Yun M.H."/>
        </authorList>
    </citation>
    <scope>NUCLEOTIDE SEQUENCE</scope>
    <source>
        <strain evidence="2">20211129_DDA</strain>
        <tissue evidence="2">Liver</tissue>
    </source>
</reference>
<accession>A0AAV7UNU0</accession>
<evidence type="ECO:0000313" key="3">
    <source>
        <dbReference type="Proteomes" id="UP001066276"/>
    </source>
</evidence>
<dbReference type="PANTHER" id="PTHR11505">
    <property type="entry name" value="L1 TRANSPOSABLE ELEMENT-RELATED"/>
    <property type="match status" value="1"/>
</dbReference>
<comment type="caution">
    <text evidence="2">The sequence shown here is derived from an EMBL/GenBank/DDBJ whole genome shotgun (WGS) entry which is preliminary data.</text>
</comment>
<proteinExistence type="predicted"/>
<dbReference type="AlphaFoldDB" id="A0AAV7UNU0"/>
<dbReference type="Proteomes" id="UP001066276">
    <property type="component" value="Chromosome 2_2"/>
</dbReference>
<name>A0AAV7UNU0_PLEWA</name>
<evidence type="ECO:0000256" key="1">
    <source>
        <dbReference type="SAM" id="MobiDB-lite"/>
    </source>
</evidence>